<dbReference type="Proteomes" id="UP000002164">
    <property type="component" value="Chromosome"/>
</dbReference>
<sequence>MILFLGLFMLTLGIKEFGRERKLYGCFLVGVFIFSVYVSIQSFILI</sequence>
<dbReference type="HOGENOM" id="CLU_3218276_0_0_9"/>
<keyword evidence="1" id="KW-0812">Transmembrane</keyword>
<accession>B1HQ79</accession>
<dbReference type="InterPro" id="IPR025018">
    <property type="entry name" value="DUF3953"/>
</dbReference>
<evidence type="ECO:0000256" key="1">
    <source>
        <dbReference type="SAM" id="Phobius"/>
    </source>
</evidence>
<dbReference type="EMBL" id="CP000817">
    <property type="protein sequence ID" value="ACA40722.1"/>
    <property type="molecule type" value="Genomic_DNA"/>
</dbReference>
<dbReference type="Pfam" id="PF13129">
    <property type="entry name" value="DUF3953"/>
    <property type="match status" value="1"/>
</dbReference>
<organism evidence="2 3">
    <name type="scientific">Lysinibacillus sphaericus (strain C3-41)</name>
    <dbReference type="NCBI Taxonomy" id="444177"/>
    <lineage>
        <taxon>Bacteria</taxon>
        <taxon>Bacillati</taxon>
        <taxon>Bacillota</taxon>
        <taxon>Bacilli</taxon>
        <taxon>Bacillales</taxon>
        <taxon>Bacillaceae</taxon>
        <taxon>Lysinibacillus</taxon>
    </lineage>
</organism>
<evidence type="ECO:0000313" key="2">
    <source>
        <dbReference type="EMBL" id="ACA40722.1"/>
    </source>
</evidence>
<evidence type="ECO:0000313" key="3">
    <source>
        <dbReference type="Proteomes" id="UP000002164"/>
    </source>
</evidence>
<dbReference type="KEGG" id="lsp:Bsph_3217"/>
<gene>
    <name evidence="2" type="ordered locus">Bsph_3217</name>
</gene>
<proteinExistence type="predicted"/>
<keyword evidence="1" id="KW-1133">Transmembrane helix</keyword>
<reference evidence="2 3" key="1">
    <citation type="journal article" date="2008" name="J. Bacteriol.">
        <title>Complete genome sequence of the mosquitocidal bacterium Bacillus sphaericus C3-41 and comparison with those of closely related Bacillus species.</title>
        <authorList>
            <person name="Hu X."/>
            <person name="Fan W."/>
            <person name="Han B."/>
            <person name="Liu H."/>
            <person name="Zheng D."/>
            <person name="Li Q."/>
            <person name="Dong W."/>
            <person name="Yan J."/>
            <person name="Gao M."/>
            <person name="Berry C."/>
            <person name="Yuan Z."/>
        </authorList>
    </citation>
    <scope>NUCLEOTIDE SEQUENCE [LARGE SCALE GENOMIC DNA]</scope>
    <source>
        <strain evidence="2 3">C3-41</strain>
    </source>
</reference>
<feature type="transmembrane region" description="Helical" evidence="1">
    <location>
        <begin position="23"/>
        <end position="45"/>
    </location>
</feature>
<keyword evidence="1" id="KW-0472">Membrane</keyword>
<protein>
    <recommendedName>
        <fullName evidence="4">DUF3953 domain-containing protein</fullName>
    </recommendedName>
</protein>
<dbReference type="EnsemblBacteria" id="ACA40722">
    <property type="protein sequence ID" value="ACA40722"/>
    <property type="gene ID" value="Bsph_3217"/>
</dbReference>
<dbReference type="AlphaFoldDB" id="B1HQ79"/>
<name>B1HQ79_LYSSC</name>
<evidence type="ECO:0008006" key="4">
    <source>
        <dbReference type="Google" id="ProtNLM"/>
    </source>
</evidence>